<reference evidence="1 2" key="1">
    <citation type="journal article" date="2013" name="Stand. Genomic Sci.">
        <title>Genomic Encyclopedia of Type Strains, Phase I: The one thousand microbial genomes (KMG-I) project.</title>
        <authorList>
            <person name="Kyrpides N.C."/>
            <person name="Woyke T."/>
            <person name="Eisen J.A."/>
            <person name="Garrity G."/>
            <person name="Lilburn T.G."/>
            <person name="Beck B.J."/>
            <person name="Whitman W.B."/>
            <person name="Hugenholtz P."/>
            <person name="Klenk H.P."/>
        </authorList>
    </citation>
    <scope>NUCLEOTIDE SEQUENCE [LARGE SCALE GENOMIC DNA]</scope>
    <source>
        <strain evidence="1 2">DSM 13484</strain>
    </source>
</reference>
<gene>
    <name evidence="1" type="ORF">LX66_3126</name>
</gene>
<name>A0A562T6Q1_CHIJA</name>
<comment type="caution">
    <text evidence="1">The sequence shown here is derived from an EMBL/GenBank/DDBJ whole genome shotgun (WGS) entry which is preliminary data.</text>
</comment>
<proteinExistence type="predicted"/>
<protein>
    <submittedName>
        <fullName evidence="1">Uncharacterized protein</fullName>
    </submittedName>
</protein>
<dbReference type="RefSeq" id="WP_145715069.1">
    <property type="nucleotide sequence ID" value="NZ_BAAAFY010000001.1"/>
</dbReference>
<dbReference type="EMBL" id="VLLG01000003">
    <property type="protein sequence ID" value="TWI89033.1"/>
    <property type="molecule type" value="Genomic_DNA"/>
</dbReference>
<evidence type="ECO:0000313" key="1">
    <source>
        <dbReference type="EMBL" id="TWI89033.1"/>
    </source>
</evidence>
<keyword evidence="2" id="KW-1185">Reference proteome</keyword>
<dbReference type="Proteomes" id="UP000316778">
    <property type="component" value="Unassembled WGS sequence"/>
</dbReference>
<evidence type="ECO:0000313" key="2">
    <source>
        <dbReference type="Proteomes" id="UP000316778"/>
    </source>
</evidence>
<organism evidence="1 2">
    <name type="scientific">Chitinophaga japonensis</name>
    <name type="common">Flexibacter japonensis</name>
    <dbReference type="NCBI Taxonomy" id="104662"/>
    <lineage>
        <taxon>Bacteria</taxon>
        <taxon>Pseudomonadati</taxon>
        <taxon>Bacteroidota</taxon>
        <taxon>Chitinophagia</taxon>
        <taxon>Chitinophagales</taxon>
        <taxon>Chitinophagaceae</taxon>
        <taxon>Chitinophaga</taxon>
    </lineage>
</organism>
<sequence length="63" mass="6603">MKHLSTEGFTPLSSEQLLEVEGGGLLTNLTSRLSTGLAEVVDVAKDVATVTGSFLKTLVDILV</sequence>
<dbReference type="AlphaFoldDB" id="A0A562T6Q1"/>
<accession>A0A562T6Q1</accession>